<evidence type="ECO:0000313" key="2">
    <source>
        <dbReference type="Proteomes" id="UP000298663"/>
    </source>
</evidence>
<reference evidence="1 2" key="1">
    <citation type="journal article" date="2015" name="Genome Biol.">
        <title>Comparative genomics of Steinernema reveals deeply conserved gene regulatory networks.</title>
        <authorList>
            <person name="Dillman A.R."/>
            <person name="Macchietto M."/>
            <person name="Porter C.F."/>
            <person name="Rogers A."/>
            <person name="Williams B."/>
            <person name="Antoshechkin I."/>
            <person name="Lee M.M."/>
            <person name="Goodwin Z."/>
            <person name="Lu X."/>
            <person name="Lewis E.E."/>
            <person name="Goodrich-Blair H."/>
            <person name="Stock S.P."/>
            <person name="Adams B.J."/>
            <person name="Sternberg P.W."/>
            <person name="Mortazavi A."/>
        </authorList>
    </citation>
    <scope>NUCLEOTIDE SEQUENCE [LARGE SCALE GENOMIC DNA]</scope>
    <source>
        <strain evidence="1 2">ALL</strain>
    </source>
</reference>
<comment type="caution">
    <text evidence="1">The sequence shown here is derived from an EMBL/GenBank/DDBJ whole genome shotgun (WGS) entry which is preliminary data.</text>
</comment>
<protein>
    <submittedName>
        <fullName evidence="1">Uncharacterized protein</fullName>
    </submittedName>
</protein>
<accession>A0A4U5PFV8</accession>
<sequence length="136" mass="15302">MTGVQNLPAKRRRRIEMPTYEYTEVNLARAETRRLLKSLFHTLGRIHGSRRISTTALSTMSVPVRLKANFDVGLKALTGDLGNEQTAKHGESESREAGILCTRIAIPTLQSWKDKFSLSAQDQLKRGRVTSKFALF</sequence>
<gene>
    <name evidence="1" type="ORF">L596_009610</name>
</gene>
<organism evidence="1 2">
    <name type="scientific">Steinernema carpocapsae</name>
    <name type="common">Entomopathogenic nematode</name>
    <dbReference type="NCBI Taxonomy" id="34508"/>
    <lineage>
        <taxon>Eukaryota</taxon>
        <taxon>Metazoa</taxon>
        <taxon>Ecdysozoa</taxon>
        <taxon>Nematoda</taxon>
        <taxon>Chromadorea</taxon>
        <taxon>Rhabditida</taxon>
        <taxon>Tylenchina</taxon>
        <taxon>Panagrolaimomorpha</taxon>
        <taxon>Strongyloidoidea</taxon>
        <taxon>Steinernematidae</taxon>
        <taxon>Steinernema</taxon>
    </lineage>
</organism>
<proteinExistence type="predicted"/>
<reference evidence="1 2" key="2">
    <citation type="journal article" date="2019" name="G3 (Bethesda)">
        <title>Hybrid Assembly of the Genome of the Entomopathogenic Nematode Steinernema carpocapsae Identifies the X-Chromosome.</title>
        <authorList>
            <person name="Serra L."/>
            <person name="Macchietto M."/>
            <person name="Macias-Munoz A."/>
            <person name="McGill C.J."/>
            <person name="Rodriguez I.M."/>
            <person name="Rodriguez B."/>
            <person name="Murad R."/>
            <person name="Mortazavi A."/>
        </authorList>
    </citation>
    <scope>NUCLEOTIDE SEQUENCE [LARGE SCALE GENOMIC DNA]</scope>
    <source>
        <strain evidence="1 2">ALL</strain>
    </source>
</reference>
<dbReference type="Proteomes" id="UP000298663">
    <property type="component" value="Unassembled WGS sequence"/>
</dbReference>
<keyword evidence="2" id="KW-1185">Reference proteome</keyword>
<dbReference type="AlphaFoldDB" id="A0A4U5PFV8"/>
<dbReference type="EMBL" id="AZBU02000002">
    <property type="protein sequence ID" value="TKR95442.1"/>
    <property type="molecule type" value="Genomic_DNA"/>
</dbReference>
<name>A0A4U5PFV8_STECR</name>
<evidence type="ECO:0000313" key="1">
    <source>
        <dbReference type="EMBL" id="TKR95442.1"/>
    </source>
</evidence>